<evidence type="ECO:0000313" key="5">
    <source>
        <dbReference type="EMBL" id="KAJ3140807.1"/>
    </source>
</evidence>
<dbReference type="Pfam" id="PF09141">
    <property type="entry name" value="Talin_middle"/>
    <property type="match status" value="1"/>
</dbReference>
<dbReference type="Pfam" id="PF21896">
    <property type="entry name" value="Talin_IBS2B"/>
    <property type="match status" value="1"/>
</dbReference>
<dbReference type="GO" id="GO:0005200">
    <property type="term" value="F:structural constituent of cytoskeleton"/>
    <property type="evidence" value="ECO:0007669"/>
    <property type="project" value="InterPro"/>
</dbReference>
<evidence type="ECO:0000259" key="4">
    <source>
        <dbReference type="PROSITE" id="PS50945"/>
    </source>
</evidence>
<dbReference type="InterPro" id="IPR015224">
    <property type="entry name" value="Talin_cent"/>
</dbReference>
<evidence type="ECO:0000256" key="1">
    <source>
        <dbReference type="ARBA" id="ARBA00004496"/>
    </source>
</evidence>
<dbReference type="InterPro" id="IPR035963">
    <property type="entry name" value="FERM_2"/>
</dbReference>
<dbReference type="GO" id="GO:0005886">
    <property type="term" value="C:plasma membrane"/>
    <property type="evidence" value="ECO:0007669"/>
    <property type="project" value="TreeGrafter"/>
</dbReference>
<dbReference type="PANTHER" id="PTHR19981">
    <property type="entry name" value="TALIN"/>
    <property type="match status" value="1"/>
</dbReference>
<reference evidence="5" key="1">
    <citation type="submission" date="2020-05" db="EMBL/GenBank/DDBJ databases">
        <title>Phylogenomic resolution of chytrid fungi.</title>
        <authorList>
            <person name="Stajich J.E."/>
            <person name="Amses K."/>
            <person name="Simmons R."/>
            <person name="Seto K."/>
            <person name="Myers J."/>
            <person name="Bonds A."/>
            <person name="Quandt C.A."/>
            <person name="Barry K."/>
            <person name="Liu P."/>
            <person name="Grigoriev I."/>
            <person name="Longcore J.E."/>
            <person name="James T.Y."/>
        </authorList>
    </citation>
    <scope>NUCLEOTIDE SEQUENCE</scope>
    <source>
        <strain evidence="5">JEL0513</strain>
    </source>
</reference>
<dbReference type="GO" id="GO:0098609">
    <property type="term" value="P:cell-cell adhesion"/>
    <property type="evidence" value="ECO:0007669"/>
    <property type="project" value="TreeGrafter"/>
</dbReference>
<accession>A0AAD5T952</accession>
<comment type="caution">
    <text evidence="5">The sequence shown here is derived from an EMBL/GenBank/DDBJ whole genome shotgun (WGS) entry which is preliminary data.</text>
</comment>
<dbReference type="GO" id="GO:0005178">
    <property type="term" value="F:integrin binding"/>
    <property type="evidence" value="ECO:0007669"/>
    <property type="project" value="TreeGrafter"/>
</dbReference>
<dbReference type="PROSITE" id="PS50945">
    <property type="entry name" value="I_LWEQ"/>
    <property type="match status" value="1"/>
</dbReference>
<dbReference type="Pfam" id="PF02174">
    <property type="entry name" value="IRS"/>
    <property type="match status" value="1"/>
</dbReference>
<dbReference type="Proteomes" id="UP001211907">
    <property type="component" value="Unassembled WGS sequence"/>
</dbReference>
<dbReference type="GO" id="GO:0030036">
    <property type="term" value="P:actin cytoskeleton organization"/>
    <property type="evidence" value="ECO:0007669"/>
    <property type="project" value="TreeGrafter"/>
</dbReference>
<dbReference type="Gene3D" id="1.20.1420.10">
    <property type="entry name" value="Talin, central domain"/>
    <property type="match status" value="3"/>
</dbReference>
<protein>
    <submittedName>
        <fullName evidence="5">Talin-1</fullName>
    </submittedName>
</protein>
<keyword evidence="2" id="KW-0963">Cytoplasm</keyword>
<organism evidence="5 6">
    <name type="scientific">Physocladia obscura</name>
    <dbReference type="NCBI Taxonomy" id="109957"/>
    <lineage>
        <taxon>Eukaryota</taxon>
        <taxon>Fungi</taxon>
        <taxon>Fungi incertae sedis</taxon>
        <taxon>Chytridiomycota</taxon>
        <taxon>Chytridiomycota incertae sedis</taxon>
        <taxon>Chytridiomycetes</taxon>
        <taxon>Chytridiales</taxon>
        <taxon>Chytriomycetaceae</taxon>
        <taxon>Physocladia</taxon>
    </lineage>
</organism>
<dbReference type="EMBL" id="JADGJH010000046">
    <property type="protein sequence ID" value="KAJ3140807.1"/>
    <property type="molecule type" value="Genomic_DNA"/>
</dbReference>
<dbReference type="PANTHER" id="PTHR19981:SF1">
    <property type="entry name" value="RHEA, ISOFORM B"/>
    <property type="match status" value="1"/>
</dbReference>
<dbReference type="Gene3D" id="1.20.120.230">
    <property type="entry name" value="Alpha-catenin/vinculin-like"/>
    <property type="match status" value="4"/>
</dbReference>
<dbReference type="SUPFAM" id="SSF109880">
    <property type="entry name" value="A middle domain of Talin 1"/>
    <property type="match status" value="1"/>
</dbReference>
<evidence type="ECO:0000256" key="2">
    <source>
        <dbReference type="ARBA" id="ARBA00022490"/>
    </source>
</evidence>
<dbReference type="GO" id="GO:0003779">
    <property type="term" value="F:actin binding"/>
    <property type="evidence" value="ECO:0007669"/>
    <property type="project" value="InterPro"/>
</dbReference>
<dbReference type="SUPFAM" id="SSF47031">
    <property type="entry name" value="Second domain of FERM"/>
    <property type="match status" value="1"/>
</dbReference>
<comment type="subcellular location">
    <subcellularLocation>
        <location evidence="1">Cytoplasm</location>
    </subcellularLocation>
</comment>
<dbReference type="Gene3D" id="1.20.1410.10">
    <property type="entry name" value="I/LWEQ domain"/>
    <property type="match status" value="1"/>
</dbReference>
<dbReference type="SMART" id="SM01244">
    <property type="entry name" value="IRS"/>
    <property type="match status" value="1"/>
</dbReference>
<name>A0AAD5T952_9FUNG</name>
<feature type="coiled-coil region" evidence="3">
    <location>
        <begin position="739"/>
        <end position="766"/>
    </location>
</feature>
<dbReference type="Pfam" id="PF01608">
    <property type="entry name" value="I_LWEQ"/>
    <property type="match status" value="1"/>
</dbReference>
<gene>
    <name evidence="5" type="primary">TLN1</name>
    <name evidence="5" type="ORF">HK100_009121</name>
</gene>
<keyword evidence="6" id="KW-1185">Reference proteome</keyword>
<dbReference type="InterPro" id="IPR011993">
    <property type="entry name" value="PH-like_dom_sf"/>
</dbReference>
<proteinExistence type="predicted"/>
<dbReference type="SUPFAM" id="SSF109885">
    <property type="entry name" value="I/LWEQ domain"/>
    <property type="match status" value="1"/>
</dbReference>
<feature type="domain" description="I/LWEQ" evidence="4">
    <location>
        <begin position="1991"/>
        <end position="2173"/>
    </location>
</feature>
<sequence length="2173" mass="242244">MILLGKYSCTFEESLQFAAAQFQAQFGNHDPEKHTDQFMKFVLKITESKEKKVLIGIAKNIIARLDVNTKQIIKSWSLIQLRRWTAASTNFTFDFGDYEEEYYTVKTTEGAQISQIISGYIEMALKKKMVPDKIIVEEEEVLITIEEYEEPVHAVNIGTVFAGQKPAVETRVGTIVSLKPNRTAIIPKPSSALLPSSNDSLIRVDLNKKNSEHPLKELFISSSAILQSVSRDLDNELQLPQIEDLATEDWKQQAIETHANILESQITSHLAYFGVLINLTSSNFDAMDFESISRSVGALTSNLMQMSNSLKILAALANNSDDKLSFIKSSKYLLGTAIEFCKSLENYILLEGEKQTIYNAIHNVAYSVENLFDLIGKNEISQETRTELSGISKSILESVFNLVDTARQASEAVNGSEAQILIAEDARVLVDSSHQMVACIIIISSAIWSQNCLDQLIESTLFVFSAVNKLKISSGECQNISIMQEINENAIRVEELINMLIQFSKFCEMGNEKSSLSLRYDQLMRAIDSLMLDELTAEEIIIAAKNLATTVAKLVNALEETFPENSSDIYDQRKIARLIADSGSKAISTAKEAAKESFNKEKINTFRKAVQHLEAIANESICLKNHNRVFKKLHSAANAILTSHKYLLSAAHKAPLSTQNPISCDEFNRKVAETAENFRSLRDISKVFGTESKNFQFERNLLSESQSIIPEMTLLIKMSQKIAQTIENRLSQKHLIAIVDRSAANLSNLEKAVNAAENVLWALELQSVLNSVELIQSNLNCTEFQNSNCFSKVCSIDNDDTNYQLIEKNLTKKFAGVKDSIETLSDSIMQRDFNSVNQSAFKAVTALEGFNAILMNQHSLAYDSQINAGLKSATSSVVGTLADLILAAKNNCESQDDISKNIGILVNATQQAAASVENLFPEKHGLNEAIQLVNKYKFAIESENFYADEKLEEFSFPVGVILQSRAGNLMISVNFLLVAVQESFSTLRGAASDFAETFETFMIAAIKFCSINGNTIIASEFRKCAFNLCDTSNAFLQSSIELIFSDQDTRNDLLLQENLITENLSKILNLLSLSESNHEDSDCANAKKLLSKTIDQLDRINEHFEKKSYNEILLRIEKQSKKILISLKSVIFPNFDLTKFSEEIYLLTDLNAKAAYLIGVSYPSTLSAIPVFAGREALLSVENDFKEAFRRLIDPIHKEAEILEAASEFGKLTAYLCKICQNASSTESKCPESTKQKFIQFSRNIYTVASSLVSPIKKLASYQDESSRNEVKTFSVILMETVQNLVQYGMNSNLSGVPAIFSLNARKAQTPMIDVNKSVINACLNFVNVFSLLTFAAENEFSNKVLSRYVEFVTKSVENLMEIVRENAPEENDWNEIFKIINDCVSDLNTATFDLSETNVHQSCKFSKKEFIVRLNELVDLIDAISSVLSSETPKLMKYIHKLSENLKKSMNIAILFVSNAADIETQSKISDNFKAMSNSIRSLIISAKENLATESCGINATKSHQINVHRTVQVLISLIEESDEKSNPAIQRIKTAISDFPNSRDAVKHANFTVDYTNECINIELVSKRILDALENISAIKTCSDEHCENLLKLAVDYELLSGFISIVFFEANDSLVSSEMKYEILMLGHVLVKILDCIYSPSIIYNSDMNELKFKKRKEEANKHLIILLDTAKKILMMRDLYKHAIETAQETIAEIGLNILFAQSGILDPTNFAVSFQQQTDQLLNEAKCLTAELQKLKKSVFKSLDGLLSAVPSILKNFQTLLLNIQESATSLTSADKDVQQKLLLAGKNISESMKILFQNLNTITMTQKTFQSQESLDATIKNVFVSISDLVGTTKISTNDSMHEERVFTCIIDEISRIISELHSDSSVYGTALPSEVITISSRLDTSLKSLSSVSQQDNRNTLAARLVEIKNIIGDLARAGKALTDKAPLESKHKVIESVNYMICSARDILTTVKSKNLSNMQIVSDNFANAIKQISASTQSLSCIKYVDLTDKYVFDERELISAVTDIEISSKKVSYLKLQEFSSYTRNNLKFDNPFFDAVKDIAVGAGILIQSATMLQRDVVATKFKKRNSCDIGNNWSDSLIFACKQVTMVTREICEAMKNYLTSTDGTEIFIVKAKALASTVTQINVSTDLLKSDSISQLKLLAAKKTVLRATNRLCKIAENSK</sequence>
<dbReference type="InterPro" id="IPR054082">
    <property type="entry name" value="Talin_IBS2B"/>
</dbReference>
<dbReference type="InterPro" id="IPR002404">
    <property type="entry name" value="IRS_PTB"/>
</dbReference>
<evidence type="ECO:0000256" key="3">
    <source>
        <dbReference type="SAM" id="Coils"/>
    </source>
</evidence>
<dbReference type="InterPro" id="IPR035964">
    <property type="entry name" value="I/LWEQ_dom_sf"/>
</dbReference>
<dbReference type="InterPro" id="IPR036476">
    <property type="entry name" value="Talin_cent_sf"/>
</dbReference>
<dbReference type="GO" id="GO:0005737">
    <property type="term" value="C:cytoplasm"/>
    <property type="evidence" value="ECO:0007669"/>
    <property type="project" value="UniProtKB-SubCell"/>
</dbReference>
<evidence type="ECO:0000313" key="6">
    <source>
        <dbReference type="Proteomes" id="UP001211907"/>
    </source>
</evidence>
<dbReference type="SUPFAM" id="SSF50729">
    <property type="entry name" value="PH domain-like"/>
    <property type="match status" value="1"/>
</dbReference>
<dbReference type="Gene3D" id="2.30.29.30">
    <property type="entry name" value="Pleckstrin-homology domain (PH domain)/Phosphotyrosine-binding domain (PTB)"/>
    <property type="match status" value="1"/>
</dbReference>
<dbReference type="InterPro" id="IPR002558">
    <property type="entry name" value="ILWEQ_dom"/>
</dbReference>
<keyword evidence="3" id="KW-0175">Coiled coil</keyword>